<evidence type="ECO:0000313" key="2">
    <source>
        <dbReference type="Proteomes" id="UP001220509"/>
    </source>
</evidence>
<dbReference type="KEGG" id="pka:PQ456_22480"/>
<sequence>MGLDIVLFDEGKVRIGLIEMPNNLHDAIFANTSNWSSYSYLKKVKDYYKTNIYLNLYELSCFVEDLRQIRTFIDCMHHSSLDRLLQALSGANVKAIHIAGD</sequence>
<evidence type="ECO:0000313" key="1">
    <source>
        <dbReference type="EMBL" id="WCT55879.1"/>
    </source>
</evidence>
<dbReference type="AlphaFoldDB" id="A0AAX3M148"/>
<proteinExistence type="predicted"/>
<reference evidence="1 2" key="1">
    <citation type="submission" date="2023-02" db="EMBL/GenBank/DDBJ databases">
        <title>Genome sequence of Paenibacillus kyungheensis KACC 18744.</title>
        <authorList>
            <person name="Kim S."/>
            <person name="Heo J."/>
            <person name="Kwon S.-W."/>
        </authorList>
    </citation>
    <scope>NUCLEOTIDE SEQUENCE [LARGE SCALE GENOMIC DNA]</scope>
    <source>
        <strain evidence="1 2">KACC 18744</strain>
    </source>
</reference>
<keyword evidence="2" id="KW-1185">Reference proteome</keyword>
<organism evidence="1 2">
    <name type="scientific">Paenibacillus kyungheensis</name>
    <dbReference type="NCBI Taxonomy" id="1452732"/>
    <lineage>
        <taxon>Bacteria</taxon>
        <taxon>Bacillati</taxon>
        <taxon>Bacillota</taxon>
        <taxon>Bacilli</taxon>
        <taxon>Bacillales</taxon>
        <taxon>Paenibacillaceae</taxon>
        <taxon>Paenibacillus</taxon>
    </lineage>
</organism>
<accession>A0AAX3M148</accession>
<name>A0AAX3M148_9BACL</name>
<protein>
    <submittedName>
        <fullName evidence="1">Uncharacterized protein</fullName>
    </submittedName>
</protein>
<dbReference type="RefSeq" id="WP_273614226.1">
    <property type="nucleotide sequence ID" value="NZ_CP117416.1"/>
</dbReference>
<dbReference type="Proteomes" id="UP001220509">
    <property type="component" value="Chromosome"/>
</dbReference>
<gene>
    <name evidence="1" type="ORF">PQ456_22480</name>
</gene>
<dbReference type="EMBL" id="CP117416">
    <property type="protein sequence ID" value="WCT55879.1"/>
    <property type="molecule type" value="Genomic_DNA"/>
</dbReference>